<accession>A0A9W6BSV7</accession>
<evidence type="ECO:0000256" key="1">
    <source>
        <dbReference type="SAM" id="MobiDB-lite"/>
    </source>
</evidence>
<evidence type="ECO:0000313" key="3">
    <source>
        <dbReference type="Proteomes" id="UP001165080"/>
    </source>
</evidence>
<comment type="caution">
    <text evidence="2">The sequence shown here is derived from an EMBL/GenBank/DDBJ whole genome shotgun (WGS) entry which is preliminary data.</text>
</comment>
<feature type="region of interest" description="Disordered" evidence="1">
    <location>
        <begin position="216"/>
        <end position="254"/>
    </location>
</feature>
<reference evidence="2 3" key="1">
    <citation type="journal article" date="2023" name="Commun. Biol.">
        <title>Reorganization of the ancestral sex-determining regions during the evolution of trioecy in Pleodorina starrii.</title>
        <authorList>
            <person name="Takahashi K."/>
            <person name="Suzuki S."/>
            <person name="Kawai-Toyooka H."/>
            <person name="Yamamoto K."/>
            <person name="Hamaji T."/>
            <person name="Ootsuki R."/>
            <person name="Yamaguchi H."/>
            <person name="Kawachi M."/>
            <person name="Higashiyama T."/>
            <person name="Nozaki H."/>
        </authorList>
    </citation>
    <scope>NUCLEOTIDE SEQUENCE [LARGE SCALE GENOMIC DNA]</scope>
    <source>
        <strain evidence="2 3">NIES-4479</strain>
    </source>
</reference>
<proteinExistence type="predicted"/>
<gene>
    <name evidence="2" type="primary">PLEST002691</name>
    <name evidence="2" type="ORF">PLESTB_001244900</name>
</gene>
<evidence type="ECO:0000313" key="2">
    <source>
        <dbReference type="EMBL" id="GLC57602.1"/>
    </source>
</evidence>
<dbReference type="EMBL" id="BRXU01000019">
    <property type="protein sequence ID" value="GLC57602.1"/>
    <property type="molecule type" value="Genomic_DNA"/>
</dbReference>
<organism evidence="2 3">
    <name type="scientific">Pleodorina starrii</name>
    <dbReference type="NCBI Taxonomy" id="330485"/>
    <lineage>
        <taxon>Eukaryota</taxon>
        <taxon>Viridiplantae</taxon>
        <taxon>Chlorophyta</taxon>
        <taxon>core chlorophytes</taxon>
        <taxon>Chlorophyceae</taxon>
        <taxon>CS clade</taxon>
        <taxon>Chlamydomonadales</taxon>
        <taxon>Volvocaceae</taxon>
        <taxon>Pleodorina</taxon>
    </lineage>
</organism>
<protein>
    <submittedName>
        <fullName evidence="2">Uncharacterized protein</fullName>
    </submittedName>
</protein>
<feature type="compositionally biased region" description="Gly residues" evidence="1">
    <location>
        <begin position="226"/>
        <end position="235"/>
    </location>
</feature>
<sequence length="254" mass="25843">MEMDPSAPAAAIAAALNSPEQFGQILQQQQLQQQQALAAGQDGRTGAAAPTAAAAAAGQPAGIDLASLQEMFAGFTQQAFTELQSHVDARLAQLTAQLTTRNSRRQRAPAAAAAAETFAAAAADALEVDGAGADEPSSGSSSDDEARSSGTFFLISWVCQSPAVLPLAPPLLPPASPLLRLAAASPSLRARLSMSAFGVSRAAWMSDMDKRARELGDAAVNRSNGDAGGSNGGASGSTAGDWQTQEMRKKVPAP</sequence>
<name>A0A9W6BSV7_9CHLO</name>
<dbReference type="Proteomes" id="UP001165080">
    <property type="component" value="Unassembled WGS sequence"/>
</dbReference>
<dbReference type="AlphaFoldDB" id="A0A9W6BSV7"/>
<keyword evidence="3" id="KW-1185">Reference proteome</keyword>